<feature type="compositionally biased region" description="Low complexity" evidence="1">
    <location>
        <begin position="238"/>
        <end position="247"/>
    </location>
</feature>
<protein>
    <submittedName>
        <fullName evidence="2">Uncharacterized protein</fullName>
    </submittedName>
</protein>
<dbReference type="RefSeq" id="WP_211848859.1">
    <property type="nucleotide sequence ID" value="NZ_JAAEDL010000029.1"/>
</dbReference>
<accession>A0A9X9XHV7</accession>
<evidence type="ECO:0000313" key="2">
    <source>
        <dbReference type="EMBL" id="MBR0683293.1"/>
    </source>
</evidence>
<name>A0A9X9XHV7_9PROT</name>
<comment type="caution">
    <text evidence="2">The sequence shown here is derived from an EMBL/GenBank/DDBJ whole genome shotgun (WGS) entry which is preliminary data.</text>
</comment>
<dbReference type="EMBL" id="JAAEDL010000029">
    <property type="protein sequence ID" value="MBR0683293.1"/>
    <property type="molecule type" value="Genomic_DNA"/>
</dbReference>
<dbReference type="AlphaFoldDB" id="A0A9X9XHV7"/>
<feature type="region of interest" description="Disordered" evidence="1">
    <location>
        <begin position="174"/>
        <end position="247"/>
    </location>
</feature>
<evidence type="ECO:0000313" key="3">
    <source>
        <dbReference type="Proteomes" id="UP001138709"/>
    </source>
</evidence>
<reference evidence="2" key="2">
    <citation type="journal article" date="2021" name="Syst. Appl. Microbiol.">
        <title>Roseomonas hellenica sp. nov., isolated from roots of wild-growing Alkanna tinctoria.</title>
        <authorList>
            <person name="Rat A."/>
            <person name="Naranjo H.D."/>
            <person name="Lebbe L."/>
            <person name="Cnockaert M."/>
            <person name="Krigas N."/>
            <person name="Grigoriadou K."/>
            <person name="Maloupa E."/>
            <person name="Willems A."/>
        </authorList>
    </citation>
    <scope>NUCLEOTIDE SEQUENCE</scope>
    <source>
        <strain evidence="2">LMG 31228</strain>
    </source>
</reference>
<organism evidence="2 3">
    <name type="scientific">Neoroseomonas eburnea</name>
    <dbReference type="NCBI Taxonomy" id="1346889"/>
    <lineage>
        <taxon>Bacteria</taxon>
        <taxon>Pseudomonadati</taxon>
        <taxon>Pseudomonadota</taxon>
        <taxon>Alphaproteobacteria</taxon>
        <taxon>Acetobacterales</taxon>
        <taxon>Acetobacteraceae</taxon>
        <taxon>Neoroseomonas</taxon>
    </lineage>
</organism>
<dbReference type="Proteomes" id="UP001138709">
    <property type="component" value="Unassembled WGS sequence"/>
</dbReference>
<feature type="compositionally biased region" description="Low complexity" evidence="1">
    <location>
        <begin position="177"/>
        <end position="229"/>
    </location>
</feature>
<proteinExistence type="predicted"/>
<evidence type="ECO:0000256" key="1">
    <source>
        <dbReference type="SAM" id="MobiDB-lite"/>
    </source>
</evidence>
<reference evidence="2" key="1">
    <citation type="submission" date="2020-01" db="EMBL/GenBank/DDBJ databases">
        <authorList>
            <person name="Rat A."/>
        </authorList>
    </citation>
    <scope>NUCLEOTIDE SEQUENCE</scope>
    <source>
        <strain evidence="2">LMG 31228</strain>
    </source>
</reference>
<sequence length="247" mass="26133">MYDMNDAELPRGSDLIPDGSFAKVTMAIRKGGLDGQGEVDRGLLKPARNPESDVRMLDCEFTVVAGPHIRRKFWQTFTVVGGKVDEQGVSIGWKISKGIFRAMIDSALGLDPQDMSEAAKAKRVLRGLADLHGITFAAKVRVEPASDSRYSDSNRLDRVVLPGEAEYRRIMDGEAVPASPSHRAARPTASSSPASTPPAWATPPAQQAPATSARSWERSASAAPAQAAAPPAPPPAPASGGPAWLNG</sequence>
<keyword evidence="3" id="KW-1185">Reference proteome</keyword>
<gene>
    <name evidence="2" type="ORF">GXW74_22595</name>
</gene>